<reference evidence="2 3" key="1">
    <citation type="submission" date="2024-04" db="EMBL/GenBank/DDBJ databases">
        <authorList>
            <consortium name="Genoscope - CEA"/>
            <person name="William W."/>
        </authorList>
    </citation>
    <scope>NUCLEOTIDE SEQUENCE [LARGE SCALE GENOMIC DNA]</scope>
</reference>
<gene>
    <name evidence="2" type="ORF">GSLYS_00000848001</name>
</gene>
<dbReference type="GO" id="GO:0042446">
    <property type="term" value="P:hormone biosynthetic process"/>
    <property type="evidence" value="ECO:0007669"/>
    <property type="project" value="UniProtKB-KW"/>
</dbReference>
<dbReference type="Gene3D" id="3.40.30.10">
    <property type="entry name" value="Glutaredoxin"/>
    <property type="match status" value="1"/>
</dbReference>
<evidence type="ECO:0000313" key="2">
    <source>
        <dbReference type="EMBL" id="CAL1526671.1"/>
    </source>
</evidence>
<dbReference type="EMBL" id="CAXITT010000007">
    <property type="protein sequence ID" value="CAL1526671.1"/>
    <property type="molecule type" value="Genomic_DNA"/>
</dbReference>
<dbReference type="Proteomes" id="UP001497497">
    <property type="component" value="Unassembled WGS sequence"/>
</dbReference>
<dbReference type="PANTHER" id="PTHR11781:SF22">
    <property type="entry name" value="TYPE I IODOTHYRONINE DEIODINASE"/>
    <property type="match status" value="1"/>
</dbReference>
<keyword evidence="3" id="KW-1185">Reference proteome</keyword>
<dbReference type="PANTHER" id="PTHR11781">
    <property type="entry name" value="IODOTHYRONINE DEIODINASE"/>
    <property type="match status" value="1"/>
</dbReference>
<dbReference type="InterPro" id="IPR000643">
    <property type="entry name" value="Iodothyronine_deiodinase"/>
</dbReference>
<comment type="similarity">
    <text evidence="1">Belongs to the iodothyronine deiodinase family.</text>
</comment>
<name>A0AAV2H004_LYMST</name>
<protein>
    <recommendedName>
        <fullName evidence="1">Iodothyronine deiodinase</fullName>
    </recommendedName>
</protein>
<sequence>MRSVNKYNELVIKYGNSVNFLTIYIREAHASDSEWPDTRTYSIKNHRTLTDRLEAAAGLQEFGVAGRLMVDSMDDLSLLHYGALPERLCVIGTNGVVLYLGEMGPWGYSLNDLEHCLENLIE</sequence>
<comment type="function">
    <text evidence="1">Responsible for the deiodination of T4 (3,5,3',5'-tetraiodothyronine).</text>
</comment>
<dbReference type="AlphaFoldDB" id="A0AAV2H004"/>
<keyword evidence="1" id="KW-0712">Selenocysteine</keyword>
<keyword evidence="1" id="KW-0560">Oxidoreductase</keyword>
<evidence type="ECO:0000313" key="3">
    <source>
        <dbReference type="Proteomes" id="UP001497497"/>
    </source>
</evidence>
<comment type="caution">
    <text evidence="2">The sequence shown here is derived from an EMBL/GenBank/DDBJ whole genome shotgun (WGS) entry which is preliminary data.</text>
</comment>
<dbReference type="GO" id="GO:0004800">
    <property type="term" value="F:thyroxine 5'-deiodinase activity"/>
    <property type="evidence" value="ECO:0007669"/>
    <property type="project" value="InterPro"/>
</dbReference>
<organism evidence="2 3">
    <name type="scientific">Lymnaea stagnalis</name>
    <name type="common">Great pond snail</name>
    <name type="synonym">Helix stagnalis</name>
    <dbReference type="NCBI Taxonomy" id="6523"/>
    <lineage>
        <taxon>Eukaryota</taxon>
        <taxon>Metazoa</taxon>
        <taxon>Spiralia</taxon>
        <taxon>Lophotrochozoa</taxon>
        <taxon>Mollusca</taxon>
        <taxon>Gastropoda</taxon>
        <taxon>Heterobranchia</taxon>
        <taxon>Euthyneura</taxon>
        <taxon>Panpulmonata</taxon>
        <taxon>Hygrophila</taxon>
        <taxon>Lymnaeoidea</taxon>
        <taxon>Lymnaeidae</taxon>
        <taxon>Lymnaea</taxon>
    </lineage>
</organism>
<dbReference type="Pfam" id="PF00837">
    <property type="entry name" value="T4_deiodinase"/>
    <property type="match status" value="1"/>
</dbReference>
<proteinExistence type="inferred from homology"/>
<accession>A0AAV2H004</accession>
<dbReference type="GO" id="GO:0042403">
    <property type="term" value="P:thyroid hormone metabolic process"/>
    <property type="evidence" value="ECO:0007669"/>
    <property type="project" value="TreeGrafter"/>
</dbReference>
<keyword evidence="1" id="KW-0893">Thyroid hormones biosynthesis</keyword>
<evidence type="ECO:0000256" key="1">
    <source>
        <dbReference type="RuleBase" id="RU000676"/>
    </source>
</evidence>